<reference evidence="2" key="1">
    <citation type="submission" date="2020-03" db="EMBL/GenBank/DDBJ databases">
        <authorList>
            <person name="Weist P."/>
        </authorList>
    </citation>
    <scope>NUCLEOTIDE SEQUENCE</scope>
</reference>
<sequence>MRPPSETDTGRIDVNVFCLCDCSLSFSVFHDLKISTDRRQMATEEETEWVRGKEGREEVGENGGWRQKDGEEERRRGGEEGGNDSLNVSALGSQRSPAKQGTPHIPLLSHDFQLFLADPDAFPGQIRYVNLQRKPHVPAPGHHLPADEVKPERRSRVASGALLSS</sequence>
<dbReference type="EMBL" id="CADEAL010004386">
    <property type="protein sequence ID" value="CAB1458380.1"/>
    <property type="molecule type" value="Genomic_DNA"/>
</dbReference>
<organism evidence="2 3">
    <name type="scientific">Pleuronectes platessa</name>
    <name type="common">European plaice</name>
    <dbReference type="NCBI Taxonomy" id="8262"/>
    <lineage>
        <taxon>Eukaryota</taxon>
        <taxon>Metazoa</taxon>
        <taxon>Chordata</taxon>
        <taxon>Craniata</taxon>
        <taxon>Vertebrata</taxon>
        <taxon>Euteleostomi</taxon>
        <taxon>Actinopterygii</taxon>
        <taxon>Neopterygii</taxon>
        <taxon>Teleostei</taxon>
        <taxon>Neoteleostei</taxon>
        <taxon>Acanthomorphata</taxon>
        <taxon>Carangaria</taxon>
        <taxon>Pleuronectiformes</taxon>
        <taxon>Pleuronectoidei</taxon>
        <taxon>Pleuronectidae</taxon>
        <taxon>Pleuronectes</taxon>
    </lineage>
</organism>
<feature type="compositionally biased region" description="Basic and acidic residues" evidence="1">
    <location>
        <begin position="38"/>
        <end position="59"/>
    </location>
</feature>
<gene>
    <name evidence="2" type="ORF">PLEPLA_LOCUS46210</name>
</gene>
<dbReference type="Proteomes" id="UP001153269">
    <property type="component" value="Unassembled WGS sequence"/>
</dbReference>
<keyword evidence="3" id="KW-1185">Reference proteome</keyword>
<accession>A0A9N7W1P1</accession>
<comment type="caution">
    <text evidence="2">The sequence shown here is derived from an EMBL/GenBank/DDBJ whole genome shotgun (WGS) entry which is preliminary data.</text>
</comment>
<feature type="compositionally biased region" description="Basic and acidic residues" evidence="1">
    <location>
        <begin position="144"/>
        <end position="155"/>
    </location>
</feature>
<evidence type="ECO:0000313" key="3">
    <source>
        <dbReference type="Proteomes" id="UP001153269"/>
    </source>
</evidence>
<evidence type="ECO:0000256" key="1">
    <source>
        <dbReference type="SAM" id="MobiDB-lite"/>
    </source>
</evidence>
<feature type="region of interest" description="Disordered" evidence="1">
    <location>
        <begin position="38"/>
        <end position="104"/>
    </location>
</feature>
<proteinExistence type="predicted"/>
<feature type="compositionally biased region" description="Polar residues" evidence="1">
    <location>
        <begin position="84"/>
        <end position="99"/>
    </location>
</feature>
<feature type="compositionally biased region" description="Basic and acidic residues" evidence="1">
    <location>
        <begin position="66"/>
        <end position="79"/>
    </location>
</feature>
<protein>
    <submittedName>
        <fullName evidence="2">Uncharacterized protein</fullName>
    </submittedName>
</protein>
<name>A0A9N7W1P1_PLEPL</name>
<evidence type="ECO:0000313" key="2">
    <source>
        <dbReference type="EMBL" id="CAB1458380.1"/>
    </source>
</evidence>
<dbReference type="AlphaFoldDB" id="A0A9N7W1P1"/>
<feature type="region of interest" description="Disordered" evidence="1">
    <location>
        <begin position="133"/>
        <end position="165"/>
    </location>
</feature>